<dbReference type="Pfam" id="PF00483">
    <property type="entry name" value="NTP_transferase"/>
    <property type="match status" value="1"/>
</dbReference>
<keyword evidence="4 12" id="KW-0548">Nucleotidyltransferase</keyword>
<gene>
    <name evidence="12" type="ORF">CEJ45_02855</name>
</gene>
<dbReference type="PANTHER" id="PTHR46390:SF1">
    <property type="entry name" value="MANNOSE-1-PHOSPHATE GUANYLYLTRANSFERASE"/>
    <property type="match status" value="1"/>
</dbReference>
<dbReference type="Proteomes" id="UP000214747">
    <property type="component" value="Unassembled WGS sequence"/>
</dbReference>
<name>A0A225SXZ0_9BURK</name>
<evidence type="ECO:0000259" key="9">
    <source>
        <dbReference type="Pfam" id="PF00483"/>
    </source>
</evidence>
<dbReference type="InterPro" id="IPR001538">
    <property type="entry name" value="Man6P_isomerase-2_C"/>
</dbReference>
<dbReference type="InterPro" id="IPR029044">
    <property type="entry name" value="Nucleotide-diphossugar_trans"/>
</dbReference>
<evidence type="ECO:0000259" key="10">
    <source>
        <dbReference type="Pfam" id="PF01050"/>
    </source>
</evidence>
<feature type="domain" description="MannoseP isomerase/GMP-like beta-helix" evidence="11">
    <location>
        <begin position="301"/>
        <end position="349"/>
    </location>
</feature>
<dbReference type="EMBL" id="NJGV01000002">
    <property type="protein sequence ID" value="OWY36167.1"/>
    <property type="molecule type" value="Genomic_DNA"/>
</dbReference>
<dbReference type="NCBIfam" id="TIGR01479">
    <property type="entry name" value="GMP_PMI"/>
    <property type="match status" value="1"/>
</dbReference>
<evidence type="ECO:0000256" key="4">
    <source>
        <dbReference type="ARBA" id="ARBA00022695"/>
    </source>
</evidence>
<dbReference type="RefSeq" id="WP_088753723.1">
    <property type="nucleotide sequence ID" value="NZ_NJGV01000002.1"/>
</dbReference>
<dbReference type="PANTHER" id="PTHR46390">
    <property type="entry name" value="MANNOSE-1-PHOSPHATE GUANYLYLTRANSFERASE"/>
    <property type="match status" value="1"/>
</dbReference>
<reference evidence="12 13" key="1">
    <citation type="journal article" date="2010" name="Int. J. Syst. Evol. Microbiol.">
        <title>Reclassification of Herbaspirillum putei as a later heterotypic synonym of Herbaspirillum huttiense, with the description of H. huttiense subsp. huttiense subsp. nov. and H. huttiense subsp. putei subsp. nov., comb. nov., and description of Herbaspirillum aquaticum sp. nov.</title>
        <authorList>
            <person name="Dobritsa A.P."/>
            <person name="Reddy M.C."/>
            <person name="Samadpour M."/>
        </authorList>
    </citation>
    <scope>NUCLEOTIDE SEQUENCE [LARGE SCALE GENOMIC DNA]</scope>
    <source>
        <strain evidence="12 13">IEH 4430</strain>
    </source>
</reference>
<keyword evidence="6" id="KW-0342">GTP-binding</keyword>
<evidence type="ECO:0000313" key="13">
    <source>
        <dbReference type="Proteomes" id="UP000214747"/>
    </source>
</evidence>
<sequence>MKIYPIILSGGSGTRLWPLSRAALPKQLISVVGERTMLQETVARVSDWPEIMPPLFVCGNDHRFMVAEQMRAIGVKPLAIVLEPTGKNTAPAVAAAAHLLRQRDPDAVMLVLAADHVITNVPAFHEAVSRAAEAVAGGALATFGILPSAPETGYGYIRRGEAVAGVSSAYVVDKFVEKPDLATAEHFLADGGYSWNSGMFLFKAADFLDELQAYRPDIADPVAQAVAKGYEDLDFCRLDPASFEATPSESIDYAVMEKTRRAVVVLADIGWSDVGSWSALWAVQESDENGNVQRGDVHLQDVTNTLVRAESRLVSALGVDDLIIVETDDAVLVAHKDKVQDVKKVVDQLKAQGRTEPIHHKRVYRPWGSYESVASGERFQVKRIIVKPGEKLSLQMHHHRAEHWVVVSGTALVTRGEEVKLLSENESIYLPIGVTHRLENPGKLPLHLIEVQSGSYLGEDDIVRFEDVYKRV</sequence>
<dbReference type="AlphaFoldDB" id="A0A225SXZ0"/>
<comment type="similarity">
    <text evidence="1 8">Belongs to the mannose-6-phosphate isomerase type 2 family.</text>
</comment>
<dbReference type="InterPro" id="IPR054566">
    <property type="entry name" value="ManC/GMP-like_b-helix"/>
</dbReference>
<organism evidence="12 13">
    <name type="scientific">Herbaspirillum aquaticum</name>
    <dbReference type="NCBI Taxonomy" id="568783"/>
    <lineage>
        <taxon>Bacteria</taxon>
        <taxon>Pseudomonadati</taxon>
        <taxon>Pseudomonadota</taxon>
        <taxon>Betaproteobacteria</taxon>
        <taxon>Burkholderiales</taxon>
        <taxon>Oxalobacteraceae</taxon>
        <taxon>Herbaspirillum</taxon>
    </lineage>
</organism>
<dbReference type="InterPro" id="IPR011051">
    <property type="entry name" value="RmlC_Cupin_sf"/>
</dbReference>
<keyword evidence="3 12" id="KW-0808">Transferase</keyword>
<dbReference type="Gene3D" id="3.90.550.10">
    <property type="entry name" value="Spore Coat Polysaccharide Biosynthesis Protein SpsA, Chain A"/>
    <property type="match status" value="1"/>
</dbReference>
<dbReference type="GO" id="GO:0005525">
    <property type="term" value="F:GTP binding"/>
    <property type="evidence" value="ECO:0007669"/>
    <property type="project" value="UniProtKB-KW"/>
</dbReference>
<evidence type="ECO:0000256" key="2">
    <source>
        <dbReference type="ARBA" id="ARBA00012387"/>
    </source>
</evidence>
<dbReference type="EC" id="2.7.7.13" evidence="2"/>
<comment type="caution">
    <text evidence="12">The sequence shown here is derived from an EMBL/GenBank/DDBJ whole genome shotgun (WGS) entry which is preliminary data.</text>
</comment>
<dbReference type="CDD" id="cd02509">
    <property type="entry name" value="GDP-M1P_Guanylyltransferase"/>
    <property type="match status" value="1"/>
</dbReference>
<evidence type="ECO:0000313" key="12">
    <source>
        <dbReference type="EMBL" id="OWY36167.1"/>
    </source>
</evidence>
<dbReference type="GO" id="GO:0000271">
    <property type="term" value="P:polysaccharide biosynthetic process"/>
    <property type="evidence" value="ECO:0007669"/>
    <property type="project" value="InterPro"/>
</dbReference>
<evidence type="ECO:0000256" key="3">
    <source>
        <dbReference type="ARBA" id="ARBA00022679"/>
    </source>
</evidence>
<feature type="domain" description="Mannose-6-phosphate isomerase type II C-terminal" evidence="10">
    <location>
        <begin position="353"/>
        <end position="467"/>
    </location>
</feature>
<dbReference type="GO" id="GO:0016853">
    <property type="term" value="F:isomerase activity"/>
    <property type="evidence" value="ECO:0007669"/>
    <property type="project" value="UniProtKB-KW"/>
</dbReference>
<dbReference type="InterPro" id="IPR005835">
    <property type="entry name" value="NTP_transferase_dom"/>
</dbReference>
<dbReference type="Pfam" id="PF01050">
    <property type="entry name" value="MannoseP_isomer"/>
    <property type="match status" value="1"/>
</dbReference>
<evidence type="ECO:0000259" key="11">
    <source>
        <dbReference type="Pfam" id="PF22640"/>
    </source>
</evidence>
<evidence type="ECO:0000256" key="6">
    <source>
        <dbReference type="ARBA" id="ARBA00023134"/>
    </source>
</evidence>
<accession>A0A225SXZ0</accession>
<comment type="catalytic activity">
    <reaction evidence="7">
        <text>alpha-D-mannose 1-phosphate + GTP + H(+) = GDP-alpha-D-mannose + diphosphate</text>
        <dbReference type="Rhea" id="RHEA:15229"/>
        <dbReference type="ChEBI" id="CHEBI:15378"/>
        <dbReference type="ChEBI" id="CHEBI:33019"/>
        <dbReference type="ChEBI" id="CHEBI:37565"/>
        <dbReference type="ChEBI" id="CHEBI:57527"/>
        <dbReference type="ChEBI" id="CHEBI:58409"/>
        <dbReference type="EC" id="2.7.7.13"/>
    </reaction>
</comment>
<dbReference type="SUPFAM" id="SSF53448">
    <property type="entry name" value="Nucleotide-diphospho-sugar transferases"/>
    <property type="match status" value="1"/>
</dbReference>
<dbReference type="GO" id="GO:0009298">
    <property type="term" value="P:GDP-mannose biosynthetic process"/>
    <property type="evidence" value="ECO:0007669"/>
    <property type="project" value="TreeGrafter"/>
</dbReference>
<dbReference type="GO" id="GO:0004475">
    <property type="term" value="F:mannose-1-phosphate guanylyltransferase (GTP) activity"/>
    <property type="evidence" value="ECO:0007669"/>
    <property type="project" value="UniProtKB-EC"/>
</dbReference>
<dbReference type="SUPFAM" id="SSF51182">
    <property type="entry name" value="RmlC-like cupins"/>
    <property type="match status" value="1"/>
</dbReference>
<evidence type="ECO:0000256" key="8">
    <source>
        <dbReference type="RuleBase" id="RU004190"/>
    </source>
</evidence>
<evidence type="ECO:0000256" key="1">
    <source>
        <dbReference type="ARBA" id="ARBA00006115"/>
    </source>
</evidence>
<keyword evidence="13" id="KW-1185">Reference proteome</keyword>
<feature type="domain" description="Nucleotidyl transferase" evidence="9">
    <location>
        <begin position="5"/>
        <end position="288"/>
    </location>
</feature>
<dbReference type="InterPro" id="IPR049577">
    <property type="entry name" value="GMPP_N"/>
</dbReference>
<dbReference type="InterPro" id="IPR051161">
    <property type="entry name" value="Mannose-6P_isomerase_type2"/>
</dbReference>
<dbReference type="FunFam" id="2.60.120.10:FF:000032">
    <property type="entry name" value="Mannose-1-phosphate guanylyltransferase/mannose-6-phosphate isomerase"/>
    <property type="match status" value="1"/>
</dbReference>
<dbReference type="CDD" id="cd02213">
    <property type="entry name" value="cupin_PMI_typeII_C"/>
    <property type="match status" value="1"/>
</dbReference>
<evidence type="ECO:0000256" key="7">
    <source>
        <dbReference type="ARBA" id="ARBA00047343"/>
    </source>
</evidence>
<dbReference type="Pfam" id="PF22640">
    <property type="entry name" value="ManC_GMP_beta-helix"/>
    <property type="match status" value="1"/>
</dbReference>
<dbReference type="InterPro" id="IPR014710">
    <property type="entry name" value="RmlC-like_jellyroll"/>
</dbReference>
<proteinExistence type="inferred from homology"/>
<dbReference type="InterPro" id="IPR006375">
    <property type="entry name" value="Man1P_GuaTrfase/Man6P_Isoase"/>
</dbReference>
<keyword evidence="12" id="KW-0413">Isomerase</keyword>
<keyword evidence="5" id="KW-0547">Nucleotide-binding</keyword>
<dbReference type="Gene3D" id="2.60.120.10">
    <property type="entry name" value="Jelly Rolls"/>
    <property type="match status" value="1"/>
</dbReference>
<evidence type="ECO:0000256" key="5">
    <source>
        <dbReference type="ARBA" id="ARBA00022741"/>
    </source>
</evidence>
<dbReference type="FunFam" id="3.90.550.10:FF:000046">
    <property type="entry name" value="Mannose-1-phosphate guanylyltransferase (GDP)"/>
    <property type="match status" value="1"/>
</dbReference>
<protein>
    <recommendedName>
        <fullName evidence="2">mannose-1-phosphate guanylyltransferase</fullName>
        <ecNumber evidence="2">2.7.7.13</ecNumber>
    </recommendedName>
</protein>